<keyword evidence="1" id="KW-1133">Transmembrane helix</keyword>
<evidence type="ECO:0000313" key="2">
    <source>
        <dbReference type="EMBL" id="KAK7440652.1"/>
    </source>
</evidence>
<evidence type="ECO:0000313" key="3">
    <source>
        <dbReference type="Proteomes" id="UP001498398"/>
    </source>
</evidence>
<evidence type="ECO:0000256" key="1">
    <source>
        <dbReference type="RuleBase" id="RU363073"/>
    </source>
</evidence>
<protein>
    <recommendedName>
        <fullName evidence="1">Autophagy-related protein</fullName>
    </recommendedName>
</protein>
<organism evidence="2 3">
    <name type="scientific">Marasmiellus scandens</name>
    <dbReference type="NCBI Taxonomy" id="2682957"/>
    <lineage>
        <taxon>Eukaryota</taxon>
        <taxon>Fungi</taxon>
        <taxon>Dikarya</taxon>
        <taxon>Basidiomycota</taxon>
        <taxon>Agaricomycotina</taxon>
        <taxon>Agaricomycetes</taxon>
        <taxon>Agaricomycetidae</taxon>
        <taxon>Agaricales</taxon>
        <taxon>Marasmiineae</taxon>
        <taxon>Omphalotaceae</taxon>
        <taxon>Marasmiellus</taxon>
    </lineage>
</organism>
<dbReference type="InterPro" id="IPR024671">
    <property type="entry name" value="Atg22-like"/>
</dbReference>
<feature type="transmembrane region" description="Helical" evidence="1">
    <location>
        <begin position="20"/>
        <end position="41"/>
    </location>
</feature>
<dbReference type="Proteomes" id="UP001498398">
    <property type="component" value="Unassembled WGS sequence"/>
</dbReference>
<keyword evidence="1" id="KW-0029">Amino-acid transport</keyword>
<comment type="similarity">
    <text evidence="1">Belongs to the ATG22 family.</text>
</comment>
<keyword evidence="3" id="KW-1185">Reference proteome</keyword>
<dbReference type="EMBL" id="JBANRG010000067">
    <property type="protein sequence ID" value="KAK7440652.1"/>
    <property type="molecule type" value="Genomic_DNA"/>
</dbReference>
<name>A0ABR1IVR8_9AGAR</name>
<keyword evidence="1" id="KW-0472">Membrane</keyword>
<gene>
    <name evidence="2" type="primary">ATG22_4</name>
    <name evidence="2" type="ORF">VKT23_017001</name>
</gene>
<proteinExistence type="inferred from homology"/>
<sequence>MVWTVFNHGQGLISDLTSNIRYSFFFLGGMVWAAVPMLIWVDPERGRRDAEGYRYGVASR</sequence>
<comment type="caution">
    <text evidence="1">Lacks conserved residue(s) required for the propagation of feature annotation.</text>
</comment>
<keyword evidence="1" id="KW-0812">Transmembrane</keyword>
<reference evidence="2 3" key="1">
    <citation type="submission" date="2024-01" db="EMBL/GenBank/DDBJ databases">
        <title>A draft genome for the cacao thread blight pathogen Marasmiellus scandens.</title>
        <authorList>
            <person name="Baruah I.K."/>
            <person name="Leung J."/>
            <person name="Bukari Y."/>
            <person name="Amoako-Attah I."/>
            <person name="Meinhardt L.W."/>
            <person name="Bailey B.A."/>
            <person name="Cohen S.P."/>
        </authorList>
    </citation>
    <scope>NUCLEOTIDE SEQUENCE [LARGE SCALE GENOMIC DNA]</scope>
    <source>
        <strain evidence="2 3">GH-19</strain>
    </source>
</reference>
<keyword evidence="1" id="KW-0072">Autophagy</keyword>
<keyword evidence="1" id="KW-0813">Transport</keyword>
<accession>A0ABR1IVR8</accession>
<comment type="function">
    <text evidence="1">Vacuolar effluxer which mediate the efflux of amino acids resulting from autophagic degradation. The release of autophagic amino acids allows the maintenance of protein synthesis and viability during nitrogen starvation.</text>
</comment>
<dbReference type="Pfam" id="PF11700">
    <property type="entry name" value="ATG22"/>
    <property type="match status" value="1"/>
</dbReference>
<comment type="caution">
    <text evidence="2">The sequence shown here is derived from an EMBL/GenBank/DDBJ whole genome shotgun (WGS) entry which is preliminary data.</text>
</comment>
<comment type="subcellular location">
    <subcellularLocation>
        <location evidence="1">Vacuole membrane</location>
        <topology evidence="1">Multi-pass membrane protein</topology>
    </subcellularLocation>
</comment>
<keyword evidence="1" id="KW-0926">Vacuole</keyword>